<dbReference type="InterPro" id="IPR023997">
    <property type="entry name" value="TonB-dep_OMP_SusC/RagA_CS"/>
</dbReference>
<comment type="similarity">
    <text evidence="7">Belongs to the TonB-dependent receptor family.</text>
</comment>
<dbReference type="AlphaFoldDB" id="M7P1E7"/>
<evidence type="ECO:0000313" key="11">
    <source>
        <dbReference type="Proteomes" id="UP000011910"/>
    </source>
</evidence>
<evidence type="ECO:0000313" key="10">
    <source>
        <dbReference type="EMBL" id="EMR04439.1"/>
    </source>
</evidence>
<sequence length="1077" mass="116957">MKRILLLSFVLISLLSAEAWAQRAVTGKVTDAANGDALPGVAVRIVASGQGTVTDMDGNYRIEVPSDQSVLQFSFVGYKNREVTVGTQSVINVRLQEDVEQLEAVVVTALGFEEKEDRLGSSSSKVDGTSIVKSGETGLINSMAGKASGVQITRSTGDPGAGSYIQIRGQSTITSSVQPLIVVDGVPVSNSTLGSGVDGVAQQSRLNDINPSDIASVQVLKGASAAALWGSRAANGVIMITTKKGRAGDKVNIDFRSTYSVDQINQRHQLQSTFGQGARGAYSPTAANSYGDKISLRSGGADEVNTTGAFFEAADGTRYYPILTKNSRETYTDSNFDNVFQNGHFWDNNLSISGGDEKNTFYFSLGHLDQEGIIRNNSDYARTSLRVNAGRTFNSVLRGGINTAYSRVASNRIQQGSNTAGLYLGLLRTAPDFDTRDYIGNYYSSPEAAPVLGRQRSYRNYLGAGANPVYNNPLWTINEQENPTIVNRMITSAELVFSPLDWFELTTRGGIDTYTDRRSSYFPVFSGSFPTGRANEQTIEEYQLNLDVIGRFTHDFSESLSTSLITGFNFNNRQYDNYSITTQSFIIPGAPINSDNATPANRTPFDYTQTIRTTAGYASLNVGFQDQLFVNLTGRAESSSTFGENSDRTFFYPSADVAWQFTELAPLKGSEFLTFGKLRAAYGEVGTQPAPYATSTDYVSAIFGESWGPGLDVGQYGGGYIEDFAGGNDAVEPERKKEYEIGTDLRFFDNKLRASVTHYRNETIGALFFVPVAASTGFTSRYDNAASLENRGFEVDLGYSLLNTSDWGVDFDLNWTRNRNEVTDLRGTESLFLAGFTGASSRAVVGHPVGALWGVGWDRNEQGQLVLDENGFPQAAQNESVLGDPNPEWRAGLNTAIRYKGFSISALIERSQGGDIWAGTFGILNNFGVSQVSANESVATGDLVQYNGTVIPAGTTFRGNIQDFGAGPVALTESWYTTLGGGFGPVAEQFIIDATWTRLREISLSYTLNSEGFRNFSKLSAVELSLSGRNLALWYANKDILGTDPETNLTGPSNGRGLEYFNNPNTRSFLFTVRLTY</sequence>
<dbReference type="Pfam" id="PF07715">
    <property type="entry name" value="Plug"/>
    <property type="match status" value="1"/>
</dbReference>
<keyword evidence="4 7" id="KW-0812">Transmembrane</keyword>
<evidence type="ECO:0000256" key="3">
    <source>
        <dbReference type="ARBA" id="ARBA00022452"/>
    </source>
</evidence>
<dbReference type="PATRIC" id="fig|1279009.4.peg.481"/>
<dbReference type="Gene3D" id="2.170.130.10">
    <property type="entry name" value="TonB-dependent receptor, plug domain"/>
    <property type="match status" value="1"/>
</dbReference>
<dbReference type="Pfam" id="PF13715">
    <property type="entry name" value="CarbopepD_reg_2"/>
    <property type="match status" value="1"/>
</dbReference>
<dbReference type="STRING" id="1279009.ADICEAN_00473"/>
<protein>
    <submittedName>
        <fullName evidence="10">Outer membrane receptor for ferrienterochelin and colicin</fullName>
    </submittedName>
</protein>
<dbReference type="PROSITE" id="PS52016">
    <property type="entry name" value="TONB_DEPENDENT_REC_3"/>
    <property type="match status" value="1"/>
</dbReference>
<dbReference type="InterPro" id="IPR037066">
    <property type="entry name" value="Plug_dom_sf"/>
</dbReference>
<dbReference type="InterPro" id="IPR036942">
    <property type="entry name" value="Beta-barrel_TonB_sf"/>
</dbReference>
<evidence type="ECO:0000256" key="1">
    <source>
        <dbReference type="ARBA" id="ARBA00004571"/>
    </source>
</evidence>
<dbReference type="eggNOG" id="COG4206">
    <property type="taxonomic scope" value="Bacteria"/>
</dbReference>
<dbReference type="InterPro" id="IPR023996">
    <property type="entry name" value="TonB-dep_OMP_SusC/RagA"/>
</dbReference>
<name>M7P1E7_9BACT</name>
<dbReference type="NCBIfam" id="TIGR04056">
    <property type="entry name" value="OMP_RagA_SusC"/>
    <property type="match status" value="1"/>
</dbReference>
<dbReference type="GO" id="GO:0009279">
    <property type="term" value="C:cell outer membrane"/>
    <property type="evidence" value="ECO:0007669"/>
    <property type="project" value="UniProtKB-SubCell"/>
</dbReference>
<keyword evidence="3 7" id="KW-1134">Transmembrane beta strand</keyword>
<dbReference type="InterPro" id="IPR039426">
    <property type="entry name" value="TonB-dep_rcpt-like"/>
</dbReference>
<feature type="signal peptide" evidence="8">
    <location>
        <begin position="1"/>
        <end position="21"/>
    </location>
</feature>
<proteinExistence type="inferred from homology"/>
<feature type="domain" description="TonB-dependent receptor plug" evidence="9">
    <location>
        <begin position="120"/>
        <end position="237"/>
    </location>
</feature>
<dbReference type="Gene3D" id="2.40.170.20">
    <property type="entry name" value="TonB-dependent receptor, beta-barrel domain"/>
    <property type="match status" value="1"/>
</dbReference>
<reference evidence="10 11" key="1">
    <citation type="journal article" date="2013" name="Genome Announc.">
        <title>Draft Genome Sequence of Cesiribacter andamanensis Strain AMV16T, Isolated from a Soil Sample from a Mud Volcano in the Andaman Islands, India.</title>
        <authorList>
            <person name="Shivaji S."/>
            <person name="Ara S."/>
            <person name="Begum Z."/>
            <person name="Srinivas T.N."/>
            <person name="Singh A."/>
            <person name="Kumar Pinnaka A."/>
        </authorList>
    </citation>
    <scope>NUCLEOTIDE SEQUENCE [LARGE SCALE GENOMIC DNA]</scope>
    <source>
        <strain evidence="10 11">AMV16</strain>
    </source>
</reference>
<evidence type="ECO:0000259" key="9">
    <source>
        <dbReference type="Pfam" id="PF07715"/>
    </source>
</evidence>
<dbReference type="OrthoDB" id="9768177at2"/>
<comment type="caution">
    <text evidence="10">The sequence shown here is derived from an EMBL/GenBank/DDBJ whole genome shotgun (WGS) entry which is preliminary data.</text>
</comment>
<evidence type="ECO:0000256" key="8">
    <source>
        <dbReference type="SAM" id="SignalP"/>
    </source>
</evidence>
<evidence type="ECO:0000256" key="5">
    <source>
        <dbReference type="ARBA" id="ARBA00023136"/>
    </source>
</evidence>
<dbReference type="NCBIfam" id="TIGR04057">
    <property type="entry name" value="SusC_RagA_signa"/>
    <property type="match status" value="1"/>
</dbReference>
<dbReference type="Gene3D" id="2.60.40.1120">
    <property type="entry name" value="Carboxypeptidase-like, regulatory domain"/>
    <property type="match status" value="1"/>
</dbReference>
<accession>M7P1E7</accession>
<evidence type="ECO:0000256" key="6">
    <source>
        <dbReference type="ARBA" id="ARBA00023237"/>
    </source>
</evidence>
<keyword evidence="11" id="KW-1185">Reference proteome</keyword>
<keyword evidence="6 7" id="KW-0998">Cell outer membrane</keyword>
<keyword evidence="2 7" id="KW-0813">Transport</keyword>
<dbReference type="EMBL" id="AODQ01000006">
    <property type="protein sequence ID" value="EMR04439.1"/>
    <property type="molecule type" value="Genomic_DNA"/>
</dbReference>
<dbReference type="SUPFAM" id="SSF56935">
    <property type="entry name" value="Porins"/>
    <property type="match status" value="1"/>
</dbReference>
<keyword evidence="8" id="KW-0732">Signal</keyword>
<evidence type="ECO:0000256" key="7">
    <source>
        <dbReference type="PROSITE-ProRule" id="PRU01360"/>
    </source>
</evidence>
<dbReference type="SUPFAM" id="SSF49464">
    <property type="entry name" value="Carboxypeptidase regulatory domain-like"/>
    <property type="match status" value="1"/>
</dbReference>
<keyword evidence="10" id="KW-0675">Receptor</keyword>
<organism evidence="10 11">
    <name type="scientific">Cesiribacter andamanensis AMV16</name>
    <dbReference type="NCBI Taxonomy" id="1279009"/>
    <lineage>
        <taxon>Bacteria</taxon>
        <taxon>Pseudomonadati</taxon>
        <taxon>Bacteroidota</taxon>
        <taxon>Cytophagia</taxon>
        <taxon>Cytophagales</taxon>
        <taxon>Cesiribacteraceae</taxon>
        <taxon>Cesiribacter</taxon>
    </lineage>
</organism>
<evidence type="ECO:0000256" key="2">
    <source>
        <dbReference type="ARBA" id="ARBA00022448"/>
    </source>
</evidence>
<evidence type="ECO:0000256" key="4">
    <source>
        <dbReference type="ARBA" id="ARBA00022692"/>
    </source>
</evidence>
<dbReference type="InterPro" id="IPR012910">
    <property type="entry name" value="Plug_dom"/>
</dbReference>
<dbReference type="InterPro" id="IPR008969">
    <property type="entry name" value="CarboxyPept-like_regulatory"/>
</dbReference>
<comment type="subcellular location">
    <subcellularLocation>
        <location evidence="1 7">Cell outer membrane</location>
        <topology evidence="1 7">Multi-pass membrane protein</topology>
    </subcellularLocation>
</comment>
<gene>
    <name evidence="10" type="ORF">ADICEAN_00473</name>
</gene>
<dbReference type="Proteomes" id="UP000011910">
    <property type="component" value="Unassembled WGS sequence"/>
</dbReference>
<dbReference type="eggNOG" id="COG4771">
    <property type="taxonomic scope" value="Bacteria"/>
</dbReference>
<dbReference type="RefSeq" id="WP_009193880.1">
    <property type="nucleotide sequence ID" value="NZ_AODQ01000006.1"/>
</dbReference>
<feature type="chain" id="PRO_5004082646" evidence="8">
    <location>
        <begin position="22"/>
        <end position="1077"/>
    </location>
</feature>
<keyword evidence="5 7" id="KW-0472">Membrane</keyword>